<dbReference type="SUPFAM" id="SSF54909">
    <property type="entry name" value="Dimeric alpha+beta barrel"/>
    <property type="match status" value="1"/>
</dbReference>
<dbReference type="GO" id="GO:0016628">
    <property type="term" value="F:oxidoreductase activity, acting on the CH-CH group of donors, NAD or NADP as acceptor"/>
    <property type="evidence" value="ECO:0007669"/>
    <property type="project" value="InterPro"/>
</dbReference>
<name>A0A238FDU4_9BASI</name>
<dbReference type="InterPro" id="IPR007138">
    <property type="entry name" value="ABM_dom"/>
</dbReference>
<dbReference type="Gene3D" id="3.90.180.10">
    <property type="entry name" value="Medium-chain alcohol dehydrogenases, catalytic domain"/>
    <property type="match status" value="1"/>
</dbReference>
<keyword evidence="1" id="KW-0560">Oxidoreductase</keyword>
<dbReference type="FunFam" id="3.40.50.720:FF:000121">
    <property type="entry name" value="Prostaglandin reductase 2"/>
    <property type="match status" value="1"/>
</dbReference>
<dbReference type="Pfam" id="PF03992">
    <property type="entry name" value="ABM"/>
    <property type="match status" value="1"/>
</dbReference>
<evidence type="ECO:0000259" key="2">
    <source>
        <dbReference type="PROSITE" id="PS51725"/>
    </source>
</evidence>
<dbReference type="InterPro" id="IPR045010">
    <property type="entry name" value="MDR_fam"/>
</dbReference>
<dbReference type="InterPro" id="IPR041694">
    <property type="entry name" value="ADH_N_2"/>
</dbReference>
<feature type="domain" description="ABM" evidence="2">
    <location>
        <begin position="10"/>
        <end position="109"/>
    </location>
</feature>
<organism evidence="3 4">
    <name type="scientific">Microbotryum intermedium</name>
    <dbReference type="NCBI Taxonomy" id="269621"/>
    <lineage>
        <taxon>Eukaryota</taxon>
        <taxon>Fungi</taxon>
        <taxon>Dikarya</taxon>
        <taxon>Basidiomycota</taxon>
        <taxon>Pucciniomycotina</taxon>
        <taxon>Microbotryomycetes</taxon>
        <taxon>Microbotryales</taxon>
        <taxon>Microbotryaceae</taxon>
        <taxon>Microbotryum</taxon>
    </lineage>
</organism>
<dbReference type="Proteomes" id="UP000198372">
    <property type="component" value="Unassembled WGS sequence"/>
</dbReference>
<reference evidence="4" key="1">
    <citation type="submission" date="2016-09" db="EMBL/GenBank/DDBJ databases">
        <authorList>
            <person name="Jeantristanb JTB J.-T."/>
            <person name="Ricardo R."/>
        </authorList>
    </citation>
    <scope>NUCLEOTIDE SEQUENCE [LARGE SCALE GENOMIC DNA]</scope>
</reference>
<evidence type="ECO:0000313" key="3">
    <source>
        <dbReference type="EMBL" id="SCV70183.1"/>
    </source>
</evidence>
<dbReference type="CDD" id="cd05288">
    <property type="entry name" value="PGDH"/>
    <property type="match status" value="1"/>
</dbReference>
<dbReference type="SUPFAM" id="SSF50129">
    <property type="entry name" value="GroES-like"/>
    <property type="match status" value="1"/>
</dbReference>
<dbReference type="SUPFAM" id="SSF51735">
    <property type="entry name" value="NAD(P)-binding Rossmann-fold domains"/>
    <property type="match status" value="1"/>
</dbReference>
<dbReference type="InterPro" id="IPR011008">
    <property type="entry name" value="Dimeric_a/b-barrel"/>
</dbReference>
<dbReference type="InterPro" id="IPR013149">
    <property type="entry name" value="ADH-like_C"/>
</dbReference>
<dbReference type="InterPro" id="IPR011032">
    <property type="entry name" value="GroES-like_sf"/>
</dbReference>
<proteinExistence type="predicted"/>
<protein>
    <submittedName>
        <fullName evidence="3">BQ2448_1577 protein</fullName>
    </submittedName>
</protein>
<dbReference type="EMBL" id="FMSP01000005">
    <property type="protein sequence ID" value="SCV70183.1"/>
    <property type="molecule type" value="Genomic_DNA"/>
</dbReference>
<dbReference type="Gene3D" id="3.30.70.100">
    <property type="match status" value="1"/>
</dbReference>
<dbReference type="InterPro" id="IPR020843">
    <property type="entry name" value="ER"/>
</dbReference>
<keyword evidence="4" id="KW-1185">Reference proteome</keyword>
<dbReference type="PROSITE" id="PS51725">
    <property type="entry name" value="ABM"/>
    <property type="match status" value="1"/>
</dbReference>
<evidence type="ECO:0000256" key="1">
    <source>
        <dbReference type="ARBA" id="ARBA00023002"/>
    </source>
</evidence>
<sequence>MINSDVWLCIGSVHCLTTVNEGQGDIAQPLLAKVRECAESDKEPGCLTFRTSRGSKEEGKGDEFMVYEEYASREALRTHRGLEAFLALAESGLIIRKELILGQEFKLYNSLLSPSHTYTNTTSASSPSTQSRVILINRPTGDINPDIHSGKGTFKLEKYIPVEQPKEGQALIKVEWSSIDPAMRGEILLSVYFMDCQYADEYGFLNVAGWLDDSRSYMPPVPLNSAMRAGTVGSIVALGPNTEGFSIGDHVSAYLGWQEYAVAPVGALQKIPAELKEPEKALSVLGVVAQTAYWGLFDVAQLTSKDKLVVVSGAAGAVGSIAIQLAKLTGRERVVGIAGGADKCHYVKKTLGADECLDYKSASFKEDLKNLGFVDVYFDNVGGEILDMIMGQLAVHARIAFCGAISTYNSTGDHYALKNYVQLLMQKAKLHGFIIMDYVPRFGESLPKLSKWYLEGKLQLAEHKIEGGVEQCVDALCGLFTGVNTGKAMVHIAKD</sequence>
<dbReference type="PANTHER" id="PTHR43205:SF42">
    <property type="entry name" value="ALCOHOL DEHYDROGENASE, ZINC-CONTAINING (AFU_ORTHOLOGUE AFUA_7G04530)"/>
    <property type="match status" value="1"/>
</dbReference>
<accession>A0A238FDU4</accession>
<dbReference type="PANTHER" id="PTHR43205">
    <property type="entry name" value="PROSTAGLANDIN REDUCTASE"/>
    <property type="match status" value="1"/>
</dbReference>
<dbReference type="Pfam" id="PF00107">
    <property type="entry name" value="ADH_zinc_N"/>
    <property type="match status" value="1"/>
</dbReference>
<dbReference type="Gene3D" id="3.40.50.720">
    <property type="entry name" value="NAD(P)-binding Rossmann-like Domain"/>
    <property type="match status" value="1"/>
</dbReference>
<dbReference type="InterPro" id="IPR036291">
    <property type="entry name" value="NAD(P)-bd_dom_sf"/>
</dbReference>
<dbReference type="Pfam" id="PF16884">
    <property type="entry name" value="ADH_N_2"/>
    <property type="match status" value="1"/>
</dbReference>
<gene>
    <name evidence="3" type="ORF">BQ2448_1577</name>
</gene>
<dbReference type="OrthoDB" id="809632at2759"/>
<dbReference type="AlphaFoldDB" id="A0A238FDU4"/>
<evidence type="ECO:0000313" key="4">
    <source>
        <dbReference type="Proteomes" id="UP000198372"/>
    </source>
</evidence>
<dbReference type="SMART" id="SM00829">
    <property type="entry name" value="PKS_ER"/>
    <property type="match status" value="1"/>
</dbReference>